<dbReference type="InterPro" id="IPR036388">
    <property type="entry name" value="WH-like_DNA-bd_sf"/>
</dbReference>
<dbReference type="AlphaFoldDB" id="A0AAV2IKB1"/>
<feature type="non-terminal residue" evidence="3">
    <location>
        <position position="293"/>
    </location>
</feature>
<accession>A0AAV2IKB1</accession>
<evidence type="ECO:0000313" key="4">
    <source>
        <dbReference type="Proteomes" id="UP001497497"/>
    </source>
</evidence>
<dbReference type="InterPro" id="IPR036390">
    <property type="entry name" value="WH_DNA-bd_sf"/>
</dbReference>
<dbReference type="SMART" id="SM00049">
    <property type="entry name" value="DEP"/>
    <property type="match status" value="1"/>
</dbReference>
<proteinExistence type="predicted"/>
<dbReference type="Gene3D" id="1.10.10.10">
    <property type="entry name" value="Winged helix-like DNA-binding domain superfamily/Winged helix DNA-binding domain"/>
    <property type="match status" value="1"/>
</dbReference>
<dbReference type="GO" id="GO:0035556">
    <property type="term" value="P:intracellular signal transduction"/>
    <property type="evidence" value="ECO:0007669"/>
    <property type="project" value="InterPro"/>
</dbReference>
<feature type="region of interest" description="Disordered" evidence="1">
    <location>
        <begin position="110"/>
        <end position="133"/>
    </location>
</feature>
<name>A0AAV2IKB1_LYMST</name>
<dbReference type="SUPFAM" id="SSF46785">
    <property type="entry name" value="Winged helix' DNA-binding domain"/>
    <property type="match status" value="1"/>
</dbReference>
<dbReference type="InterPro" id="IPR000591">
    <property type="entry name" value="DEP_dom"/>
</dbReference>
<sequence length="293" mass="34159">YIGPYKATRVWNDVISAFRQYLPCGRHRRYMKTFDNCFTGSSAVDWLLHYLKGNKNFNEDVSRQALSLLNKLYKAGIFDEVKVTKNMRHKQDVQENRLYKFTPKDKLSFHQKHDKQEPLKTSLVSNAPEQNKQSKLTRKLSILKKEKVPKNREEEQSETYPACRLISRVLTTREIKETWKTVFIKRLKKTLGVSRLGDIISLEDIDGYNVMHNCIYLNKSGIVTNIDSKDQLPQWVMSAMRCLARWPEPPEPGLPSYPGFEKDVFGVVKDYFLGLEEPLIPFNLYDVITNVFG</sequence>
<dbReference type="PROSITE" id="PS50186">
    <property type="entry name" value="DEP"/>
    <property type="match status" value="1"/>
</dbReference>
<evidence type="ECO:0000256" key="1">
    <source>
        <dbReference type="SAM" id="MobiDB-lite"/>
    </source>
</evidence>
<organism evidence="3 4">
    <name type="scientific">Lymnaea stagnalis</name>
    <name type="common">Great pond snail</name>
    <name type="synonym">Helix stagnalis</name>
    <dbReference type="NCBI Taxonomy" id="6523"/>
    <lineage>
        <taxon>Eukaryota</taxon>
        <taxon>Metazoa</taxon>
        <taxon>Spiralia</taxon>
        <taxon>Lophotrochozoa</taxon>
        <taxon>Mollusca</taxon>
        <taxon>Gastropoda</taxon>
        <taxon>Heterobranchia</taxon>
        <taxon>Euthyneura</taxon>
        <taxon>Panpulmonata</taxon>
        <taxon>Hygrophila</taxon>
        <taxon>Lymnaeoidea</taxon>
        <taxon>Lymnaeidae</taxon>
        <taxon>Lymnaea</taxon>
    </lineage>
</organism>
<comment type="caution">
    <text evidence="3">The sequence shown here is derived from an EMBL/GenBank/DDBJ whole genome shotgun (WGS) entry which is preliminary data.</text>
</comment>
<gene>
    <name evidence="3" type="ORF">GSLYS_00020013001</name>
</gene>
<feature type="non-terminal residue" evidence="3">
    <location>
        <position position="1"/>
    </location>
</feature>
<feature type="domain" description="DEP" evidence="2">
    <location>
        <begin position="33"/>
        <end position="103"/>
    </location>
</feature>
<dbReference type="Pfam" id="PF00610">
    <property type="entry name" value="DEP"/>
    <property type="match status" value="1"/>
</dbReference>
<keyword evidence="4" id="KW-1185">Reference proteome</keyword>
<evidence type="ECO:0000313" key="3">
    <source>
        <dbReference type="EMBL" id="CAL1546636.1"/>
    </source>
</evidence>
<dbReference type="Proteomes" id="UP001497497">
    <property type="component" value="Unassembled WGS sequence"/>
</dbReference>
<dbReference type="PANTHER" id="PTHR16206">
    <property type="entry name" value="DEP DOMAIN-CONTAINING"/>
    <property type="match status" value="1"/>
</dbReference>
<dbReference type="PANTHER" id="PTHR16206:SF4">
    <property type="entry name" value="PROTEIN LET-99"/>
    <property type="match status" value="1"/>
</dbReference>
<reference evidence="3 4" key="1">
    <citation type="submission" date="2024-04" db="EMBL/GenBank/DDBJ databases">
        <authorList>
            <consortium name="Genoscope - CEA"/>
            <person name="William W."/>
        </authorList>
    </citation>
    <scope>NUCLEOTIDE SEQUENCE [LARGE SCALE GENOMIC DNA]</scope>
</reference>
<dbReference type="EMBL" id="CAXITT010000836">
    <property type="protein sequence ID" value="CAL1546636.1"/>
    <property type="molecule type" value="Genomic_DNA"/>
</dbReference>
<evidence type="ECO:0000259" key="2">
    <source>
        <dbReference type="PROSITE" id="PS50186"/>
    </source>
</evidence>
<feature type="compositionally biased region" description="Polar residues" evidence="1">
    <location>
        <begin position="122"/>
        <end position="133"/>
    </location>
</feature>
<protein>
    <recommendedName>
        <fullName evidence="2">DEP domain-containing protein</fullName>
    </recommendedName>
</protein>